<comment type="caution">
    <text evidence="2">The sequence shown here is derived from an EMBL/GenBank/DDBJ whole genome shotgun (WGS) entry which is preliminary data.</text>
</comment>
<protein>
    <submittedName>
        <fullName evidence="2">Uncharacterized protein</fullName>
    </submittedName>
</protein>
<feature type="signal peptide" evidence="1">
    <location>
        <begin position="1"/>
        <end position="18"/>
    </location>
</feature>
<dbReference type="OrthoDB" id="1493748at2"/>
<gene>
    <name evidence="2" type="ORF">CLV84_0635</name>
</gene>
<dbReference type="RefSeq" id="WP_146088687.1">
    <property type="nucleotide sequence ID" value="NZ_PTJC01000005.1"/>
</dbReference>
<organism evidence="2 3">
    <name type="scientific">Neolewinella xylanilytica</name>
    <dbReference type="NCBI Taxonomy" id="1514080"/>
    <lineage>
        <taxon>Bacteria</taxon>
        <taxon>Pseudomonadati</taxon>
        <taxon>Bacteroidota</taxon>
        <taxon>Saprospiria</taxon>
        <taxon>Saprospirales</taxon>
        <taxon>Lewinellaceae</taxon>
        <taxon>Neolewinella</taxon>
    </lineage>
</organism>
<evidence type="ECO:0000313" key="3">
    <source>
        <dbReference type="Proteomes" id="UP000237662"/>
    </source>
</evidence>
<evidence type="ECO:0000313" key="2">
    <source>
        <dbReference type="EMBL" id="PPK87685.1"/>
    </source>
</evidence>
<keyword evidence="3" id="KW-1185">Reference proteome</keyword>
<proteinExistence type="predicted"/>
<evidence type="ECO:0000256" key="1">
    <source>
        <dbReference type="SAM" id="SignalP"/>
    </source>
</evidence>
<reference evidence="2 3" key="1">
    <citation type="submission" date="2018-02" db="EMBL/GenBank/DDBJ databases">
        <title>Genomic Encyclopedia of Archaeal and Bacterial Type Strains, Phase II (KMG-II): from individual species to whole genera.</title>
        <authorList>
            <person name="Goeker M."/>
        </authorList>
    </citation>
    <scope>NUCLEOTIDE SEQUENCE [LARGE SCALE GENOMIC DNA]</scope>
    <source>
        <strain evidence="2 3">DSM 29526</strain>
    </source>
</reference>
<dbReference type="PROSITE" id="PS51257">
    <property type="entry name" value="PROKAR_LIPOPROTEIN"/>
    <property type="match status" value="1"/>
</dbReference>
<name>A0A2S6I868_9BACT</name>
<dbReference type="EMBL" id="PTJC01000005">
    <property type="protein sequence ID" value="PPK87685.1"/>
    <property type="molecule type" value="Genomic_DNA"/>
</dbReference>
<dbReference type="Proteomes" id="UP000237662">
    <property type="component" value="Unassembled WGS sequence"/>
</dbReference>
<sequence>MRLICQAMALVCLTTFLAACTGDDDPLPMAGVDAELLVEDYNYYLDEDVPEHERAFAAVGAVTGVQLAEITEGEDRLSFVFQEDKDAVQRVVTVDVEEDIEFPASIDEAKVIYLGDHLIVVDLESDFFVHLTTGGENLIPELPAFEGNDLTVRLKSPPSRPANSK</sequence>
<keyword evidence="1" id="KW-0732">Signal</keyword>
<feature type="chain" id="PRO_5015510148" evidence="1">
    <location>
        <begin position="19"/>
        <end position="165"/>
    </location>
</feature>
<dbReference type="AlphaFoldDB" id="A0A2S6I868"/>
<accession>A0A2S6I868</accession>